<evidence type="ECO:0000313" key="4">
    <source>
        <dbReference type="Proteomes" id="UP000237105"/>
    </source>
</evidence>
<keyword evidence="1" id="KW-0812">Transmembrane</keyword>
<dbReference type="Pfam" id="PF13456">
    <property type="entry name" value="RVT_3"/>
    <property type="match status" value="1"/>
</dbReference>
<comment type="caution">
    <text evidence="3">The sequence shown here is derived from an EMBL/GenBank/DDBJ whole genome shotgun (WGS) entry which is preliminary data.</text>
</comment>
<evidence type="ECO:0000313" key="3">
    <source>
        <dbReference type="EMBL" id="PON41627.1"/>
    </source>
</evidence>
<keyword evidence="1" id="KW-0472">Membrane</keyword>
<name>A0A2P5AYL7_PARAD</name>
<sequence length="145" mass="16896">MTEAKVVGVAFSWARNVGINLQFWESDALTVVKTLNNGIVSHSKFDDLLLDAFSLLSYFLRVLVKHVYRETNTTTHDLAKFASGSNLVGRISSSNRIYYCKGYDFFIIIDSFLLKKKTGRVFGFYFFLFFEFHYYKYIFNPIVFI</sequence>
<protein>
    <recommendedName>
        <fullName evidence="2">RNase H type-1 domain-containing protein</fullName>
    </recommendedName>
</protein>
<accession>A0A2P5AYL7</accession>
<keyword evidence="4" id="KW-1185">Reference proteome</keyword>
<organism evidence="3 4">
    <name type="scientific">Parasponia andersonii</name>
    <name type="common">Sponia andersonii</name>
    <dbReference type="NCBI Taxonomy" id="3476"/>
    <lineage>
        <taxon>Eukaryota</taxon>
        <taxon>Viridiplantae</taxon>
        <taxon>Streptophyta</taxon>
        <taxon>Embryophyta</taxon>
        <taxon>Tracheophyta</taxon>
        <taxon>Spermatophyta</taxon>
        <taxon>Magnoliopsida</taxon>
        <taxon>eudicotyledons</taxon>
        <taxon>Gunneridae</taxon>
        <taxon>Pentapetalae</taxon>
        <taxon>rosids</taxon>
        <taxon>fabids</taxon>
        <taxon>Rosales</taxon>
        <taxon>Cannabaceae</taxon>
        <taxon>Parasponia</taxon>
    </lineage>
</organism>
<proteinExistence type="predicted"/>
<dbReference type="CDD" id="cd06222">
    <property type="entry name" value="RNase_H_like"/>
    <property type="match status" value="1"/>
</dbReference>
<feature type="domain" description="RNase H type-1" evidence="2">
    <location>
        <begin position="8"/>
        <end position="82"/>
    </location>
</feature>
<evidence type="ECO:0000256" key="1">
    <source>
        <dbReference type="SAM" id="Phobius"/>
    </source>
</evidence>
<feature type="transmembrane region" description="Helical" evidence="1">
    <location>
        <begin position="121"/>
        <end position="139"/>
    </location>
</feature>
<dbReference type="GO" id="GO:0003676">
    <property type="term" value="F:nucleic acid binding"/>
    <property type="evidence" value="ECO:0007669"/>
    <property type="project" value="InterPro"/>
</dbReference>
<keyword evidence="1" id="KW-1133">Transmembrane helix</keyword>
<dbReference type="InterPro" id="IPR002156">
    <property type="entry name" value="RNaseH_domain"/>
</dbReference>
<dbReference type="InterPro" id="IPR053151">
    <property type="entry name" value="RNase_H-like"/>
</dbReference>
<evidence type="ECO:0000259" key="2">
    <source>
        <dbReference type="Pfam" id="PF13456"/>
    </source>
</evidence>
<dbReference type="GO" id="GO:0004523">
    <property type="term" value="F:RNA-DNA hybrid ribonuclease activity"/>
    <property type="evidence" value="ECO:0007669"/>
    <property type="project" value="InterPro"/>
</dbReference>
<dbReference type="PANTHER" id="PTHR47723">
    <property type="entry name" value="OS05G0353850 PROTEIN"/>
    <property type="match status" value="1"/>
</dbReference>
<gene>
    <name evidence="3" type="ORF">PanWU01x14_288010</name>
</gene>
<dbReference type="AlphaFoldDB" id="A0A2P5AYL7"/>
<reference evidence="4" key="1">
    <citation type="submission" date="2016-06" db="EMBL/GenBank/DDBJ databases">
        <title>Parallel loss of symbiosis genes in relatives of nitrogen-fixing non-legume Parasponia.</title>
        <authorList>
            <person name="Van Velzen R."/>
            <person name="Holmer R."/>
            <person name="Bu F."/>
            <person name="Rutten L."/>
            <person name="Van Zeijl A."/>
            <person name="Liu W."/>
            <person name="Santuari L."/>
            <person name="Cao Q."/>
            <person name="Sharma T."/>
            <person name="Shen D."/>
            <person name="Roswanjaya Y."/>
            <person name="Wardhani T."/>
            <person name="Kalhor M.S."/>
            <person name="Jansen J."/>
            <person name="Van den Hoogen J."/>
            <person name="Gungor B."/>
            <person name="Hartog M."/>
            <person name="Hontelez J."/>
            <person name="Verver J."/>
            <person name="Yang W.-C."/>
            <person name="Schijlen E."/>
            <person name="Repin R."/>
            <person name="Schilthuizen M."/>
            <person name="Schranz E."/>
            <person name="Heidstra R."/>
            <person name="Miyata K."/>
            <person name="Fedorova E."/>
            <person name="Kohlen W."/>
            <person name="Bisseling T."/>
            <person name="Smit S."/>
            <person name="Geurts R."/>
        </authorList>
    </citation>
    <scope>NUCLEOTIDE SEQUENCE [LARGE SCALE GENOMIC DNA]</scope>
    <source>
        <strain evidence="4">cv. WU1-14</strain>
    </source>
</reference>
<dbReference type="InterPro" id="IPR044730">
    <property type="entry name" value="RNase_H-like_dom_plant"/>
</dbReference>
<dbReference type="OrthoDB" id="1179399at2759"/>
<dbReference type="PANTHER" id="PTHR47723:SF20">
    <property type="entry name" value="RNASE H TYPE-1 DOMAIN-CONTAINING PROTEIN"/>
    <property type="match status" value="1"/>
</dbReference>
<dbReference type="Proteomes" id="UP000237105">
    <property type="component" value="Unassembled WGS sequence"/>
</dbReference>
<dbReference type="EMBL" id="JXTB01000411">
    <property type="protein sequence ID" value="PON41627.1"/>
    <property type="molecule type" value="Genomic_DNA"/>
</dbReference>